<dbReference type="STRING" id="560819.SAMN05428998_11210"/>
<keyword evidence="2" id="KW-0805">Transcription regulation</keyword>
<dbReference type="AlphaFoldDB" id="A0A1Y6BY45"/>
<feature type="domain" description="HTH lysR-type" evidence="5">
    <location>
        <begin position="3"/>
        <end position="60"/>
    </location>
</feature>
<dbReference type="EMBL" id="FWZX01000012">
    <property type="protein sequence ID" value="SMF35523.1"/>
    <property type="molecule type" value="Genomic_DNA"/>
</dbReference>
<evidence type="ECO:0000256" key="1">
    <source>
        <dbReference type="ARBA" id="ARBA00009437"/>
    </source>
</evidence>
<dbReference type="Pfam" id="PF00126">
    <property type="entry name" value="HTH_1"/>
    <property type="match status" value="1"/>
</dbReference>
<dbReference type="PROSITE" id="PS50931">
    <property type="entry name" value="HTH_LYSR"/>
    <property type="match status" value="1"/>
</dbReference>
<dbReference type="SUPFAM" id="SSF53850">
    <property type="entry name" value="Periplasmic binding protein-like II"/>
    <property type="match status" value="1"/>
</dbReference>
<dbReference type="PRINTS" id="PR00039">
    <property type="entry name" value="HTHLYSR"/>
</dbReference>
<evidence type="ECO:0000313" key="7">
    <source>
        <dbReference type="Proteomes" id="UP000192917"/>
    </source>
</evidence>
<dbReference type="FunFam" id="3.40.190.10:FF:000017">
    <property type="entry name" value="Glycine cleavage system transcriptional activator"/>
    <property type="match status" value="1"/>
</dbReference>
<dbReference type="Proteomes" id="UP000192917">
    <property type="component" value="Unassembled WGS sequence"/>
</dbReference>
<dbReference type="InterPro" id="IPR005119">
    <property type="entry name" value="LysR_subst-bd"/>
</dbReference>
<evidence type="ECO:0000256" key="3">
    <source>
        <dbReference type="ARBA" id="ARBA00023125"/>
    </source>
</evidence>
<name>A0A1Y6BY45_9PROT</name>
<dbReference type="PANTHER" id="PTHR30537:SF26">
    <property type="entry name" value="GLYCINE CLEAVAGE SYSTEM TRANSCRIPTIONAL ACTIVATOR"/>
    <property type="match status" value="1"/>
</dbReference>
<gene>
    <name evidence="6" type="ORF">SAMN05428998_11210</name>
</gene>
<dbReference type="Pfam" id="PF03466">
    <property type="entry name" value="LysR_substrate"/>
    <property type="match status" value="1"/>
</dbReference>
<dbReference type="FunFam" id="1.10.10.10:FF:000038">
    <property type="entry name" value="Glycine cleavage system transcriptional activator"/>
    <property type="match status" value="1"/>
</dbReference>
<protein>
    <submittedName>
        <fullName evidence="6">LysR family transcriptional regulator, glycine cleavage system transcriptional activator</fullName>
    </submittedName>
</protein>
<dbReference type="InterPro" id="IPR036388">
    <property type="entry name" value="WH-like_DNA-bd_sf"/>
</dbReference>
<dbReference type="GO" id="GO:0003700">
    <property type="term" value="F:DNA-binding transcription factor activity"/>
    <property type="evidence" value="ECO:0007669"/>
    <property type="project" value="InterPro"/>
</dbReference>
<dbReference type="SUPFAM" id="SSF46785">
    <property type="entry name" value="Winged helix' DNA-binding domain"/>
    <property type="match status" value="1"/>
</dbReference>
<dbReference type="InterPro" id="IPR036390">
    <property type="entry name" value="WH_DNA-bd_sf"/>
</dbReference>
<reference evidence="6 7" key="1">
    <citation type="submission" date="2017-04" db="EMBL/GenBank/DDBJ databases">
        <authorList>
            <person name="Afonso C.L."/>
            <person name="Miller P.J."/>
            <person name="Scott M.A."/>
            <person name="Spackman E."/>
            <person name="Goraichik I."/>
            <person name="Dimitrov K.M."/>
            <person name="Suarez D.L."/>
            <person name="Swayne D.E."/>
        </authorList>
    </citation>
    <scope>NUCLEOTIDE SEQUENCE [LARGE SCALE GENOMIC DNA]</scope>
    <source>
        <strain evidence="6 7">USBA 355</strain>
    </source>
</reference>
<keyword evidence="3" id="KW-0238">DNA-binding</keyword>
<proteinExistence type="inferred from homology"/>
<dbReference type="NCBIfam" id="NF008352">
    <property type="entry name" value="PRK11139.1"/>
    <property type="match status" value="1"/>
</dbReference>
<dbReference type="RefSeq" id="WP_085123549.1">
    <property type="nucleotide sequence ID" value="NZ_FWZX01000012.1"/>
</dbReference>
<evidence type="ECO:0000256" key="4">
    <source>
        <dbReference type="ARBA" id="ARBA00023163"/>
    </source>
</evidence>
<dbReference type="GO" id="GO:0043565">
    <property type="term" value="F:sequence-specific DNA binding"/>
    <property type="evidence" value="ECO:0007669"/>
    <property type="project" value="TreeGrafter"/>
</dbReference>
<dbReference type="InterPro" id="IPR000847">
    <property type="entry name" value="LysR_HTH_N"/>
</dbReference>
<evidence type="ECO:0000313" key="6">
    <source>
        <dbReference type="EMBL" id="SMF35523.1"/>
    </source>
</evidence>
<dbReference type="GO" id="GO:0006351">
    <property type="term" value="P:DNA-templated transcription"/>
    <property type="evidence" value="ECO:0007669"/>
    <property type="project" value="TreeGrafter"/>
</dbReference>
<organism evidence="6 7">
    <name type="scientific">Tistlia consotensis USBA 355</name>
    <dbReference type="NCBI Taxonomy" id="560819"/>
    <lineage>
        <taxon>Bacteria</taxon>
        <taxon>Pseudomonadati</taxon>
        <taxon>Pseudomonadota</taxon>
        <taxon>Alphaproteobacteria</taxon>
        <taxon>Rhodospirillales</taxon>
        <taxon>Rhodovibrionaceae</taxon>
        <taxon>Tistlia</taxon>
    </lineage>
</organism>
<keyword evidence="4" id="KW-0804">Transcription</keyword>
<dbReference type="Gene3D" id="3.40.190.10">
    <property type="entry name" value="Periplasmic binding protein-like II"/>
    <property type="match status" value="2"/>
</dbReference>
<keyword evidence="7" id="KW-1185">Reference proteome</keyword>
<sequence length="307" mass="35061">MLPPLTALRTFEVAARHLSFTKAAEELCVTQSAVSRQIRVLEDFLEIRLFERRHRAVVLTADGEHYKRDLSQLFAQLDRATRRLSRRQTREILNIQAYTTFAMRWLIPRLKRFQDQNPDIRVHLTASLQPVDFANSDIHGAVRGGYGEWPYRADRLCDTYIVPVCCPSLAEQPWPLREPRDLVHATLLHSFGRPSDWSDWFRGVGLPEIGAEQGHRFESSSMAYQAAQLGLGVAIGQRFLVEDDLRKGKLVAPFDAAVHSEETYYFLSSPRFAGAPVLELFREWLLQEAGITAAAQRQPLPRRAAPR</sequence>
<accession>A0A1Y6BY45</accession>
<dbReference type="Gene3D" id="1.10.10.10">
    <property type="entry name" value="Winged helix-like DNA-binding domain superfamily/Winged helix DNA-binding domain"/>
    <property type="match status" value="1"/>
</dbReference>
<evidence type="ECO:0000259" key="5">
    <source>
        <dbReference type="PROSITE" id="PS50931"/>
    </source>
</evidence>
<dbReference type="InterPro" id="IPR058163">
    <property type="entry name" value="LysR-type_TF_proteobact-type"/>
</dbReference>
<evidence type="ECO:0000256" key="2">
    <source>
        <dbReference type="ARBA" id="ARBA00023015"/>
    </source>
</evidence>
<dbReference type="PANTHER" id="PTHR30537">
    <property type="entry name" value="HTH-TYPE TRANSCRIPTIONAL REGULATOR"/>
    <property type="match status" value="1"/>
</dbReference>
<comment type="similarity">
    <text evidence="1">Belongs to the LysR transcriptional regulatory family.</text>
</comment>
<dbReference type="CDD" id="cd08432">
    <property type="entry name" value="PBP2_GcdR_TrpI_HvrB_AmpR_like"/>
    <property type="match status" value="1"/>
</dbReference>